<evidence type="ECO:0000256" key="6">
    <source>
        <dbReference type="ARBA" id="ARBA00022827"/>
    </source>
</evidence>
<dbReference type="InterPro" id="IPR012001">
    <property type="entry name" value="Thiamin_PyroP_enz_TPP-bd_dom"/>
</dbReference>
<evidence type="ECO:0000259" key="12">
    <source>
        <dbReference type="Pfam" id="PF02775"/>
    </source>
</evidence>
<evidence type="ECO:0000313" key="14">
    <source>
        <dbReference type="EMBL" id="GAA4491584.1"/>
    </source>
</evidence>
<evidence type="ECO:0000259" key="13">
    <source>
        <dbReference type="Pfam" id="PF02776"/>
    </source>
</evidence>
<dbReference type="SUPFAM" id="SSF52467">
    <property type="entry name" value="DHS-like NAD/FAD-binding domain"/>
    <property type="match status" value="1"/>
</dbReference>
<evidence type="ECO:0000313" key="15">
    <source>
        <dbReference type="Proteomes" id="UP001501183"/>
    </source>
</evidence>
<evidence type="ECO:0000256" key="5">
    <source>
        <dbReference type="ARBA" id="ARBA00022630"/>
    </source>
</evidence>
<dbReference type="Proteomes" id="UP001501183">
    <property type="component" value="Unassembled WGS sequence"/>
</dbReference>
<proteinExistence type="inferred from homology"/>
<sequence length="569" mass="61083">MLQIYQTIAKGLESIGVETAFGGNGENIASMAVALKHSSIRPIATRHEQAAAYMACGYAMFTNKLGVCYATVGPGAFNLLTGLGVAMSDSYPVLAITGFVRLEWAGRGAVNDTSGLNGTPDSQAMFAATTKRSFLIENIDETCDILEEAVNLAYEGRPGPVHIHVPQNLTDRGVRMSNYRDITLKVRPAEPDSDEVKAIAQVLADALNSGRRAVVLAGYGAIRSCAQDVMLRFIERFQLPLITTLDGKGVVAESHPLCAGVFHESGHSSALKAFRDADVVLAVGNSLSQHATFGLRADLFNNKTLIQINISASEIGKLYPARHALVSDARLAIEAIMEALEAKVGAVAPIHVNSQDYESRKLLPRIGAIHPGKLAQAIGRHLPPNAVLLADAGTHLAWMGYYVGLEAGQNFRKCGQFGPMAAHTNGAIGVKLAQPERTVVVGCGDGCYSMAGFELMTAMQNHVPIIWVIFNDNEYKLVKIYQLAEYQESALVEFQNPDFATYAKACGADGYSVDSLEDFEHAFAAAISSGRPTVIDAKISRWALPHYSTSPDGAIAGVFEKIEERLRGD</sequence>
<dbReference type="SUPFAM" id="SSF52518">
    <property type="entry name" value="Thiamin diphosphate-binding fold (THDP-binding)"/>
    <property type="match status" value="2"/>
</dbReference>
<comment type="catalytic activity">
    <reaction evidence="9">
        <text>2 pyruvate + H(+) = (2S)-2-acetolactate + CO2</text>
        <dbReference type="Rhea" id="RHEA:25249"/>
        <dbReference type="ChEBI" id="CHEBI:15361"/>
        <dbReference type="ChEBI" id="CHEBI:15378"/>
        <dbReference type="ChEBI" id="CHEBI:16526"/>
        <dbReference type="ChEBI" id="CHEBI:58476"/>
        <dbReference type="EC" id="2.2.1.6"/>
    </reaction>
</comment>
<keyword evidence="5" id="KW-0285">Flavoprotein</keyword>
<keyword evidence="8" id="KW-0028">Amino-acid biosynthesis</keyword>
<comment type="pathway">
    <text evidence="1">Amino-acid biosynthesis; L-isoleucine biosynthesis; L-isoleucine from 2-oxobutanoate: step 1/4.</text>
</comment>
<dbReference type="Pfam" id="PF02776">
    <property type="entry name" value="TPP_enzyme_N"/>
    <property type="match status" value="1"/>
</dbReference>
<dbReference type="Gene3D" id="3.40.50.970">
    <property type="match status" value="2"/>
</dbReference>
<dbReference type="InterPro" id="IPR011766">
    <property type="entry name" value="TPP_enzyme_TPP-bd"/>
</dbReference>
<evidence type="ECO:0000256" key="10">
    <source>
        <dbReference type="RuleBase" id="RU362132"/>
    </source>
</evidence>
<organism evidence="14 15">
    <name type="scientific">Rhodococcus olei</name>
    <dbReference type="NCBI Taxonomy" id="2161675"/>
    <lineage>
        <taxon>Bacteria</taxon>
        <taxon>Bacillati</taxon>
        <taxon>Actinomycetota</taxon>
        <taxon>Actinomycetes</taxon>
        <taxon>Mycobacteriales</taxon>
        <taxon>Nocardiaceae</taxon>
        <taxon>Rhodococcus</taxon>
    </lineage>
</organism>
<dbReference type="InterPro" id="IPR029061">
    <property type="entry name" value="THDP-binding"/>
</dbReference>
<keyword evidence="8" id="KW-0100">Branched-chain amino acid biosynthesis</keyword>
<dbReference type="RefSeq" id="WP_345353545.1">
    <property type="nucleotide sequence ID" value="NZ_BAABFB010000094.1"/>
</dbReference>
<evidence type="ECO:0000256" key="1">
    <source>
        <dbReference type="ARBA" id="ARBA00004974"/>
    </source>
</evidence>
<protein>
    <recommendedName>
        <fullName evidence="4">acetolactate synthase</fullName>
        <ecNumber evidence="4">2.2.1.6</ecNumber>
    </recommendedName>
</protein>
<evidence type="ECO:0000256" key="9">
    <source>
        <dbReference type="ARBA" id="ARBA00048670"/>
    </source>
</evidence>
<dbReference type="InterPro" id="IPR045229">
    <property type="entry name" value="TPP_enz"/>
</dbReference>
<evidence type="ECO:0000259" key="11">
    <source>
        <dbReference type="Pfam" id="PF00205"/>
    </source>
</evidence>
<evidence type="ECO:0000256" key="4">
    <source>
        <dbReference type="ARBA" id="ARBA00013145"/>
    </source>
</evidence>
<reference evidence="15" key="1">
    <citation type="journal article" date="2019" name="Int. J. Syst. Evol. Microbiol.">
        <title>The Global Catalogue of Microorganisms (GCM) 10K type strain sequencing project: providing services to taxonomists for standard genome sequencing and annotation.</title>
        <authorList>
            <consortium name="The Broad Institute Genomics Platform"/>
            <consortium name="The Broad Institute Genome Sequencing Center for Infectious Disease"/>
            <person name="Wu L."/>
            <person name="Ma J."/>
        </authorList>
    </citation>
    <scope>NUCLEOTIDE SEQUENCE [LARGE SCALE GENOMIC DNA]</scope>
    <source>
        <strain evidence="15">JCM 32206</strain>
    </source>
</reference>
<dbReference type="Pfam" id="PF00205">
    <property type="entry name" value="TPP_enzyme_M"/>
    <property type="match status" value="1"/>
</dbReference>
<dbReference type="CDD" id="cd07035">
    <property type="entry name" value="TPP_PYR_POX_like"/>
    <property type="match status" value="1"/>
</dbReference>
<keyword evidence="6" id="KW-0274">FAD</keyword>
<evidence type="ECO:0000256" key="2">
    <source>
        <dbReference type="ARBA" id="ARBA00005025"/>
    </source>
</evidence>
<comment type="similarity">
    <text evidence="3 10">Belongs to the TPP enzyme family.</text>
</comment>
<feature type="domain" description="Thiamine pyrophosphate enzyme N-terminal TPP-binding" evidence="13">
    <location>
        <begin position="5"/>
        <end position="111"/>
    </location>
</feature>
<dbReference type="PANTHER" id="PTHR18968">
    <property type="entry name" value="THIAMINE PYROPHOSPHATE ENZYMES"/>
    <property type="match status" value="1"/>
</dbReference>
<dbReference type="Pfam" id="PF02775">
    <property type="entry name" value="TPP_enzyme_C"/>
    <property type="match status" value="1"/>
</dbReference>
<dbReference type="EMBL" id="BAABFB010000094">
    <property type="protein sequence ID" value="GAA4491584.1"/>
    <property type="molecule type" value="Genomic_DNA"/>
</dbReference>
<keyword evidence="7 10" id="KW-0786">Thiamine pyrophosphate</keyword>
<dbReference type="InterPro" id="IPR029035">
    <property type="entry name" value="DHS-like_NAD/FAD-binding_dom"/>
</dbReference>
<comment type="pathway">
    <text evidence="2">Amino-acid biosynthesis; L-valine biosynthesis; L-valine from pyruvate: step 1/4.</text>
</comment>
<keyword evidence="15" id="KW-1185">Reference proteome</keyword>
<evidence type="ECO:0000256" key="3">
    <source>
        <dbReference type="ARBA" id="ARBA00007812"/>
    </source>
</evidence>
<dbReference type="Gene3D" id="3.40.50.1220">
    <property type="entry name" value="TPP-binding domain"/>
    <property type="match status" value="1"/>
</dbReference>
<accession>A0ABP8PTF4</accession>
<feature type="domain" description="Thiamine pyrophosphate enzyme central" evidence="11">
    <location>
        <begin position="203"/>
        <end position="336"/>
    </location>
</feature>
<evidence type="ECO:0000256" key="7">
    <source>
        <dbReference type="ARBA" id="ARBA00023052"/>
    </source>
</evidence>
<name>A0ABP8PTF4_9NOCA</name>
<feature type="domain" description="Thiamine pyrophosphate enzyme TPP-binding" evidence="12">
    <location>
        <begin position="391"/>
        <end position="536"/>
    </location>
</feature>
<dbReference type="InterPro" id="IPR012000">
    <property type="entry name" value="Thiamin_PyroP_enz_cen_dom"/>
</dbReference>
<comment type="caution">
    <text evidence="14">The sequence shown here is derived from an EMBL/GenBank/DDBJ whole genome shotgun (WGS) entry which is preliminary data.</text>
</comment>
<evidence type="ECO:0000256" key="8">
    <source>
        <dbReference type="ARBA" id="ARBA00023304"/>
    </source>
</evidence>
<gene>
    <name evidence="14" type="ORF">GCM10023094_56180</name>
</gene>
<dbReference type="EC" id="2.2.1.6" evidence="4"/>
<dbReference type="PANTHER" id="PTHR18968:SF13">
    <property type="entry name" value="ACETOLACTATE SYNTHASE CATALYTIC SUBUNIT, MITOCHONDRIAL"/>
    <property type="match status" value="1"/>
</dbReference>